<sequence>MPLWLHQRALLTPERIAYETENSRLTFHELDQSARQLACILSSKGIAEGSHIAVLQENTLNFVRTQHALMYLHAICVPLNLRLAKRELSFQLADCAAGFLIADLATYEKAQQANTNCQLLTIEQLLEEATDTLPQPVLQREISLNDPCTIIYTSGTTGRPKGVVLTYGSHWWNANASLINLGLRETDEWLCCVPLFHVSGLSLLIKNVIYGMPVFLCRHFHAADVHQQILAGKVSHISLVASMLQRVLDDAGAARFPDTFRCVLLGGGPVPPVLLKRCLERRIPVYQTYGMTETASQCVTLPPEYMQAKAGSAGKALFPLQIQIDSGTRPAEAGEPGEILVKGPTVFSHYLNREDATRDAFTDGWFRTGDIGYLDADGFLFVLDRRKDLIISGGENIYPAEVEAVLRLDTNVTGAGVIGIPDSAWGQKPIAFVTVHRSDAFDADDLIALCRSHLAHYKVPKQVILCDELPENAAHKLLRRKLYERWLQENPSNPL</sequence>
<protein>
    <recommendedName>
        <fullName evidence="5">2-succinylbenzoate--CoA ligase</fullName>
        <ecNumber evidence="5">6.2.1.26</ecNumber>
    </recommendedName>
    <alternativeName>
        <fullName evidence="5">o-succinylbenzoyl-CoA synthetase</fullName>
        <shortName evidence="5">OSB-CoA synthetase</shortName>
    </alternativeName>
</protein>
<dbReference type="Gene3D" id="3.40.50.12780">
    <property type="entry name" value="N-terminal domain of ligase-like"/>
    <property type="match status" value="1"/>
</dbReference>
<dbReference type="InterPro" id="IPR045851">
    <property type="entry name" value="AMP-bd_C_sf"/>
</dbReference>
<evidence type="ECO:0000259" key="7">
    <source>
        <dbReference type="Pfam" id="PF13193"/>
    </source>
</evidence>
<keyword evidence="1 5" id="KW-0474">Menaquinone biosynthesis</keyword>
<dbReference type="Pfam" id="PF00501">
    <property type="entry name" value="AMP-binding"/>
    <property type="match status" value="1"/>
</dbReference>
<evidence type="ECO:0000256" key="5">
    <source>
        <dbReference type="HAMAP-Rule" id="MF_00731"/>
    </source>
</evidence>
<dbReference type="EC" id="6.2.1.26" evidence="5"/>
<dbReference type="PANTHER" id="PTHR43201:SF32">
    <property type="entry name" value="2-SUCCINYLBENZOATE--COA LIGASE, CHLOROPLASTIC_PEROXISOMAL"/>
    <property type="match status" value="1"/>
</dbReference>
<comment type="pathway">
    <text evidence="5">Quinol/quinone metabolism; menaquinone biosynthesis.</text>
</comment>
<dbReference type="InterPro" id="IPR042099">
    <property type="entry name" value="ANL_N_sf"/>
</dbReference>
<dbReference type="InterPro" id="IPR020845">
    <property type="entry name" value="AMP-binding_CS"/>
</dbReference>
<dbReference type="RefSeq" id="WP_205007085.1">
    <property type="nucleotide sequence ID" value="NZ_CBCRXA010000017.1"/>
</dbReference>
<feature type="domain" description="AMP-dependent synthetase/ligase" evidence="6">
    <location>
        <begin position="7"/>
        <end position="351"/>
    </location>
</feature>
<gene>
    <name evidence="5" type="primary">menE</name>
    <name evidence="8" type="ORF">JOC27_001982</name>
</gene>
<comment type="caution">
    <text evidence="8">The sequence shown here is derived from an EMBL/GenBank/DDBJ whole genome shotgun (WGS) entry which is preliminary data.</text>
</comment>
<dbReference type="NCBIfam" id="NF002966">
    <property type="entry name" value="PRK03640.1"/>
    <property type="match status" value="1"/>
</dbReference>
<evidence type="ECO:0000256" key="3">
    <source>
        <dbReference type="ARBA" id="ARBA00022741"/>
    </source>
</evidence>
<dbReference type="Gene3D" id="3.30.300.30">
    <property type="match status" value="1"/>
</dbReference>
<keyword evidence="2 5" id="KW-0436">Ligase</keyword>
<evidence type="ECO:0000256" key="2">
    <source>
        <dbReference type="ARBA" id="ARBA00022598"/>
    </source>
</evidence>
<dbReference type="SUPFAM" id="SSF56801">
    <property type="entry name" value="Acetyl-CoA synthetase-like"/>
    <property type="match status" value="1"/>
</dbReference>
<dbReference type="Proteomes" id="UP000823201">
    <property type="component" value="Unassembled WGS sequence"/>
</dbReference>
<evidence type="ECO:0000313" key="8">
    <source>
        <dbReference type="EMBL" id="MBM7658529.1"/>
    </source>
</evidence>
<evidence type="ECO:0000256" key="1">
    <source>
        <dbReference type="ARBA" id="ARBA00022428"/>
    </source>
</evidence>
<dbReference type="InterPro" id="IPR000873">
    <property type="entry name" value="AMP-dep_synth/lig_dom"/>
</dbReference>
<dbReference type="Pfam" id="PF13193">
    <property type="entry name" value="AMP-binding_C"/>
    <property type="match status" value="1"/>
</dbReference>
<dbReference type="InterPro" id="IPR025110">
    <property type="entry name" value="AMP-bd_C"/>
</dbReference>
<comment type="similarity">
    <text evidence="5">Belongs to the ATP-dependent AMP-binding enzyme family. MenE subfamily.</text>
</comment>
<keyword evidence="3 5" id="KW-0547">Nucleotide-binding</keyword>
<evidence type="ECO:0000259" key="6">
    <source>
        <dbReference type="Pfam" id="PF00501"/>
    </source>
</evidence>
<reference evidence="8 9" key="1">
    <citation type="submission" date="2021-01" db="EMBL/GenBank/DDBJ databases">
        <title>Genomic Encyclopedia of Type Strains, Phase IV (KMG-IV): sequencing the most valuable type-strain genomes for metagenomic binning, comparative biology and taxonomic classification.</title>
        <authorList>
            <person name="Goeker M."/>
        </authorList>
    </citation>
    <scope>NUCLEOTIDE SEQUENCE [LARGE SCALE GENOMIC DNA]</scope>
    <source>
        <strain evidence="8 9">DSM 100968</strain>
    </source>
</reference>
<comment type="catalytic activity">
    <reaction evidence="5">
        <text>2-succinylbenzoate + ATP + CoA = 2-succinylbenzoyl-CoA + AMP + diphosphate</text>
        <dbReference type="Rhea" id="RHEA:17009"/>
        <dbReference type="ChEBI" id="CHEBI:18325"/>
        <dbReference type="ChEBI" id="CHEBI:30616"/>
        <dbReference type="ChEBI" id="CHEBI:33019"/>
        <dbReference type="ChEBI" id="CHEBI:57287"/>
        <dbReference type="ChEBI" id="CHEBI:57364"/>
        <dbReference type="ChEBI" id="CHEBI:456215"/>
        <dbReference type="EC" id="6.2.1.26"/>
    </reaction>
</comment>
<accession>A0ABS2Q9U0</accession>
<keyword evidence="9" id="KW-1185">Reference proteome</keyword>
<name>A0ABS2Q9U0_9BACL</name>
<dbReference type="PANTHER" id="PTHR43201">
    <property type="entry name" value="ACYL-COA SYNTHETASE"/>
    <property type="match status" value="1"/>
</dbReference>
<keyword evidence="4 5" id="KW-0067">ATP-binding</keyword>
<comment type="pathway">
    <text evidence="5">Quinol/quinone metabolism; 1,4-dihydroxy-2-naphthoate biosynthesis; 1,4-dihydroxy-2-naphthoate from chorismate: step 5/7.</text>
</comment>
<evidence type="ECO:0000313" key="9">
    <source>
        <dbReference type="Proteomes" id="UP000823201"/>
    </source>
</evidence>
<dbReference type="HAMAP" id="MF_00731">
    <property type="entry name" value="MenE"/>
    <property type="match status" value="1"/>
</dbReference>
<comment type="function">
    <text evidence="5">Converts 2-succinylbenzoate (OSB) to 2-succinylbenzoyl-CoA (OSB-CoA).</text>
</comment>
<dbReference type="InterPro" id="IPR010192">
    <property type="entry name" value="MenE"/>
</dbReference>
<dbReference type="NCBIfam" id="TIGR01923">
    <property type="entry name" value="menE"/>
    <property type="match status" value="1"/>
</dbReference>
<dbReference type="GO" id="GO:0008756">
    <property type="term" value="F:o-succinylbenzoate-CoA ligase activity"/>
    <property type="evidence" value="ECO:0007669"/>
    <property type="project" value="UniProtKB-EC"/>
</dbReference>
<dbReference type="EMBL" id="JAFBEV010000018">
    <property type="protein sequence ID" value="MBM7658529.1"/>
    <property type="molecule type" value="Genomic_DNA"/>
</dbReference>
<organism evidence="8 9">
    <name type="scientific">Sporolactobacillus spathodeae</name>
    <dbReference type="NCBI Taxonomy" id="1465502"/>
    <lineage>
        <taxon>Bacteria</taxon>
        <taxon>Bacillati</taxon>
        <taxon>Bacillota</taxon>
        <taxon>Bacilli</taxon>
        <taxon>Bacillales</taxon>
        <taxon>Sporolactobacillaceae</taxon>
        <taxon>Sporolactobacillus</taxon>
    </lineage>
</organism>
<feature type="domain" description="AMP-binding enzyme C-terminal" evidence="7">
    <location>
        <begin position="401"/>
        <end position="476"/>
    </location>
</feature>
<dbReference type="PROSITE" id="PS00455">
    <property type="entry name" value="AMP_BINDING"/>
    <property type="match status" value="1"/>
</dbReference>
<evidence type="ECO:0000256" key="4">
    <source>
        <dbReference type="ARBA" id="ARBA00022840"/>
    </source>
</evidence>
<proteinExistence type="inferred from homology"/>